<protein>
    <recommendedName>
        <fullName evidence="5">Transport permease protein</fullName>
    </recommendedName>
</protein>
<keyword evidence="4 5" id="KW-0472">Membrane</keyword>
<evidence type="ECO:0000256" key="3">
    <source>
        <dbReference type="ARBA" id="ARBA00022989"/>
    </source>
</evidence>
<dbReference type="PANTHER" id="PTHR43229">
    <property type="entry name" value="NODULATION PROTEIN J"/>
    <property type="match status" value="1"/>
</dbReference>
<keyword evidence="3 5" id="KW-1133">Transmembrane helix</keyword>
<feature type="transmembrane region" description="Helical" evidence="5">
    <location>
        <begin position="222"/>
        <end position="244"/>
    </location>
</feature>
<evidence type="ECO:0000313" key="7">
    <source>
        <dbReference type="EMBL" id="MBP1996881.1"/>
    </source>
</evidence>
<dbReference type="InterPro" id="IPR000412">
    <property type="entry name" value="ABC_2_transport"/>
</dbReference>
<dbReference type="EMBL" id="JAGGLB010000059">
    <property type="protein sequence ID" value="MBP1996881.1"/>
    <property type="molecule type" value="Genomic_DNA"/>
</dbReference>
<dbReference type="PANTHER" id="PTHR43229:SF2">
    <property type="entry name" value="NODULATION PROTEIN J"/>
    <property type="match status" value="1"/>
</dbReference>
<reference evidence="7 8" key="1">
    <citation type="submission" date="2021-03" db="EMBL/GenBank/DDBJ databases">
        <title>Genomic Encyclopedia of Type Strains, Phase IV (KMG-IV): sequencing the most valuable type-strain genomes for metagenomic binning, comparative biology and taxonomic classification.</title>
        <authorList>
            <person name="Goeker M."/>
        </authorList>
    </citation>
    <scope>NUCLEOTIDE SEQUENCE [LARGE SCALE GENOMIC DNA]</scope>
    <source>
        <strain evidence="7 8">DSM 26048</strain>
    </source>
</reference>
<name>A0ABS4JCT0_9BACL</name>
<evidence type="ECO:0000313" key="8">
    <source>
        <dbReference type="Proteomes" id="UP001519287"/>
    </source>
</evidence>
<keyword evidence="8" id="KW-1185">Reference proteome</keyword>
<dbReference type="InterPro" id="IPR047817">
    <property type="entry name" value="ABC2_TM_bact-type"/>
</dbReference>
<dbReference type="RefSeq" id="WP_209979715.1">
    <property type="nucleotide sequence ID" value="NZ_JAGGLB010000059.1"/>
</dbReference>
<organism evidence="7 8">
    <name type="scientific">Paenibacillus eucommiae</name>
    <dbReference type="NCBI Taxonomy" id="1355755"/>
    <lineage>
        <taxon>Bacteria</taxon>
        <taxon>Bacillati</taxon>
        <taxon>Bacillota</taxon>
        <taxon>Bacilli</taxon>
        <taxon>Bacillales</taxon>
        <taxon>Paenibacillaceae</taxon>
        <taxon>Paenibacillus</taxon>
    </lineage>
</organism>
<sequence length="248" mass="27466">MNSYLRLMAFDFKLYFRDLLTIFWLLVYPILMLVIFGSIFGDQPGTEPGTRYIDTYVPALCVLNVISVSVFTLNINMVTYRVNGTLRRFRVTPVRASAVLASQGMQGVFLILAGATEIIVLAKLVWDIQLTFSGLLTLIVCLLLGCIGFFSLGFAMSGLTKNAGAASGLAMVIFFPALFLSGIAMPLEIMPQFMQSASKWLPMTYFVDLAQGVWLGHSITEYGLELAVLAGFGMLCVALAFWLFRWEN</sequence>
<comment type="subcellular location">
    <subcellularLocation>
        <location evidence="5">Cell membrane</location>
        <topology evidence="5">Multi-pass membrane protein</topology>
    </subcellularLocation>
    <subcellularLocation>
        <location evidence="1">Membrane</location>
        <topology evidence="1">Multi-pass membrane protein</topology>
    </subcellularLocation>
</comment>
<accession>A0ABS4JCT0</accession>
<dbReference type="InterPro" id="IPR013525">
    <property type="entry name" value="ABC2_TM"/>
</dbReference>
<dbReference type="PRINTS" id="PR00164">
    <property type="entry name" value="ABC2TRNSPORT"/>
</dbReference>
<evidence type="ECO:0000256" key="2">
    <source>
        <dbReference type="ARBA" id="ARBA00022692"/>
    </source>
</evidence>
<feature type="transmembrane region" description="Helical" evidence="5">
    <location>
        <begin position="168"/>
        <end position="187"/>
    </location>
</feature>
<proteinExistence type="inferred from homology"/>
<feature type="domain" description="ABC transmembrane type-2" evidence="6">
    <location>
        <begin position="20"/>
        <end position="247"/>
    </location>
</feature>
<evidence type="ECO:0000256" key="1">
    <source>
        <dbReference type="ARBA" id="ARBA00004141"/>
    </source>
</evidence>
<dbReference type="Pfam" id="PF01061">
    <property type="entry name" value="ABC2_membrane"/>
    <property type="match status" value="1"/>
</dbReference>
<evidence type="ECO:0000259" key="6">
    <source>
        <dbReference type="PROSITE" id="PS51012"/>
    </source>
</evidence>
<feature type="transmembrane region" description="Helical" evidence="5">
    <location>
        <begin position="56"/>
        <end position="80"/>
    </location>
</feature>
<keyword evidence="5" id="KW-0813">Transport</keyword>
<evidence type="ECO:0000256" key="4">
    <source>
        <dbReference type="ARBA" id="ARBA00023136"/>
    </source>
</evidence>
<evidence type="ECO:0000256" key="5">
    <source>
        <dbReference type="RuleBase" id="RU361157"/>
    </source>
</evidence>
<dbReference type="PROSITE" id="PS51012">
    <property type="entry name" value="ABC_TM2"/>
    <property type="match status" value="1"/>
</dbReference>
<comment type="similarity">
    <text evidence="5">Belongs to the ABC-2 integral membrane protein family.</text>
</comment>
<dbReference type="InterPro" id="IPR051784">
    <property type="entry name" value="Nod_factor_ABC_transporter"/>
</dbReference>
<keyword evidence="2 5" id="KW-0812">Transmembrane</keyword>
<feature type="transmembrane region" description="Helical" evidence="5">
    <location>
        <begin position="21"/>
        <end position="41"/>
    </location>
</feature>
<feature type="transmembrane region" description="Helical" evidence="5">
    <location>
        <begin position="132"/>
        <end position="156"/>
    </location>
</feature>
<feature type="transmembrane region" description="Helical" evidence="5">
    <location>
        <begin position="107"/>
        <end position="126"/>
    </location>
</feature>
<dbReference type="PIRSF" id="PIRSF006648">
    <property type="entry name" value="DrrB"/>
    <property type="match status" value="1"/>
</dbReference>
<gene>
    <name evidence="7" type="ORF">J2Z66_008559</name>
</gene>
<comment type="caution">
    <text evidence="7">The sequence shown here is derived from an EMBL/GenBank/DDBJ whole genome shotgun (WGS) entry which is preliminary data.</text>
</comment>
<dbReference type="Proteomes" id="UP001519287">
    <property type="component" value="Unassembled WGS sequence"/>
</dbReference>
<keyword evidence="5" id="KW-1003">Cell membrane</keyword>